<dbReference type="PANTHER" id="PTHR13102:SF0">
    <property type="entry name" value="NUCLEOLAR PROTEIN 9"/>
    <property type="match status" value="1"/>
</dbReference>
<feature type="repeat" description="Pumilio" evidence="2">
    <location>
        <begin position="82"/>
        <end position="117"/>
    </location>
</feature>
<dbReference type="GO" id="GO:0030688">
    <property type="term" value="C:preribosome, small subunit precursor"/>
    <property type="evidence" value="ECO:0007669"/>
    <property type="project" value="TreeGrafter"/>
</dbReference>
<accession>A0A7K9HHH0</accession>
<proteinExistence type="predicted"/>
<evidence type="ECO:0000313" key="4">
    <source>
        <dbReference type="Proteomes" id="UP000534107"/>
    </source>
</evidence>
<dbReference type="GO" id="GO:0003723">
    <property type="term" value="F:RNA binding"/>
    <property type="evidence" value="ECO:0007669"/>
    <property type="project" value="InterPro"/>
</dbReference>
<sequence length="159" mass="17120">ALLSPCSASLCLQVALEVLHRSQSPAASRLCRALIGHLAPPGPTPADSGLVSGLQDPVRSRLLEAAMMWAGPDLLRQLFRQQLRGQLRGLANHRLANHGLQRLIDHAPQDVLQEVLSELGPALSDPLAAGHPGVLTSLAQACRHHPELQPEALRYLFQV</sequence>
<keyword evidence="1" id="KW-0677">Repeat</keyword>
<dbReference type="GO" id="GO:0000056">
    <property type="term" value="P:ribosomal small subunit export from nucleus"/>
    <property type="evidence" value="ECO:0007669"/>
    <property type="project" value="TreeGrafter"/>
</dbReference>
<name>A0A7K9HHH0_9PICI</name>
<reference evidence="3 4" key="1">
    <citation type="submission" date="2019-09" db="EMBL/GenBank/DDBJ databases">
        <title>Bird 10,000 Genomes (B10K) Project - Family phase.</title>
        <authorList>
            <person name="Zhang G."/>
        </authorList>
    </citation>
    <scope>NUCLEOTIDE SEQUENCE [LARGE SCALE GENOMIC DNA]</scope>
    <source>
        <strain evidence="3">B10K-DU-001-16</strain>
        <tissue evidence="3">Muscle</tissue>
    </source>
</reference>
<feature type="non-terminal residue" evidence="3">
    <location>
        <position position="159"/>
    </location>
</feature>
<dbReference type="Gene3D" id="1.25.10.10">
    <property type="entry name" value="Leucine-rich Repeat Variant"/>
    <property type="match status" value="1"/>
</dbReference>
<evidence type="ECO:0000256" key="1">
    <source>
        <dbReference type="ARBA" id="ARBA00022737"/>
    </source>
</evidence>
<dbReference type="GO" id="GO:0030686">
    <property type="term" value="C:90S preribosome"/>
    <property type="evidence" value="ECO:0007669"/>
    <property type="project" value="TreeGrafter"/>
</dbReference>
<dbReference type="OrthoDB" id="9987665at2759"/>
<dbReference type="InterPro" id="IPR001313">
    <property type="entry name" value="Pumilio_RNA-bd_rpt"/>
</dbReference>
<dbReference type="InterPro" id="IPR040000">
    <property type="entry name" value="NOP9"/>
</dbReference>
<dbReference type="EMBL" id="VWZO01006751">
    <property type="protein sequence ID" value="NXH13303.1"/>
    <property type="molecule type" value="Genomic_DNA"/>
</dbReference>
<protein>
    <submittedName>
        <fullName evidence="3">NOP9 protein</fullName>
    </submittedName>
</protein>
<dbReference type="PROSITE" id="PS50302">
    <property type="entry name" value="PUM"/>
    <property type="match status" value="1"/>
</dbReference>
<evidence type="ECO:0000256" key="2">
    <source>
        <dbReference type="PROSITE-ProRule" id="PRU00317"/>
    </source>
</evidence>
<keyword evidence="4" id="KW-1185">Reference proteome</keyword>
<dbReference type="InterPro" id="IPR016024">
    <property type="entry name" value="ARM-type_fold"/>
</dbReference>
<dbReference type="PANTHER" id="PTHR13102">
    <property type="entry name" value="NUCLEOLAR PROTEIN 9"/>
    <property type="match status" value="1"/>
</dbReference>
<gene>
    <name evidence="3" type="primary">Nop9</name>
    <name evidence="3" type="ORF">BUCCAP_R14692</name>
</gene>
<organism evidence="3 4">
    <name type="scientific">Bucco capensis</name>
    <name type="common">collared puffbird</name>
    <dbReference type="NCBI Taxonomy" id="135168"/>
    <lineage>
        <taxon>Eukaryota</taxon>
        <taxon>Metazoa</taxon>
        <taxon>Chordata</taxon>
        <taxon>Craniata</taxon>
        <taxon>Vertebrata</taxon>
        <taxon>Euteleostomi</taxon>
        <taxon>Archelosauria</taxon>
        <taxon>Archosauria</taxon>
        <taxon>Dinosauria</taxon>
        <taxon>Saurischia</taxon>
        <taxon>Theropoda</taxon>
        <taxon>Coelurosauria</taxon>
        <taxon>Aves</taxon>
        <taxon>Neognathae</taxon>
        <taxon>Neoaves</taxon>
        <taxon>Telluraves</taxon>
        <taxon>Coraciimorphae</taxon>
        <taxon>Piciformes</taxon>
        <taxon>Bucconidae</taxon>
        <taxon>Bucco</taxon>
    </lineage>
</organism>
<dbReference type="InterPro" id="IPR011989">
    <property type="entry name" value="ARM-like"/>
</dbReference>
<dbReference type="GO" id="GO:0000472">
    <property type="term" value="P:endonucleolytic cleavage to generate mature 5'-end of SSU-rRNA from (SSU-rRNA, 5.8S rRNA, LSU-rRNA)"/>
    <property type="evidence" value="ECO:0007669"/>
    <property type="project" value="TreeGrafter"/>
</dbReference>
<dbReference type="GO" id="GO:0005730">
    <property type="term" value="C:nucleolus"/>
    <property type="evidence" value="ECO:0007669"/>
    <property type="project" value="TreeGrafter"/>
</dbReference>
<feature type="non-terminal residue" evidence="3">
    <location>
        <position position="1"/>
    </location>
</feature>
<dbReference type="AlphaFoldDB" id="A0A7K9HHH0"/>
<dbReference type="SUPFAM" id="SSF48371">
    <property type="entry name" value="ARM repeat"/>
    <property type="match status" value="1"/>
</dbReference>
<dbReference type="Proteomes" id="UP000534107">
    <property type="component" value="Unassembled WGS sequence"/>
</dbReference>
<dbReference type="GO" id="GO:0000447">
    <property type="term" value="P:endonucleolytic cleavage in ITS1 to separate SSU-rRNA from 5.8S rRNA and LSU-rRNA from tricistronic rRNA transcript (SSU-rRNA, 5.8S rRNA, LSU-rRNA)"/>
    <property type="evidence" value="ECO:0007669"/>
    <property type="project" value="TreeGrafter"/>
</dbReference>
<dbReference type="Pfam" id="PF22493">
    <property type="entry name" value="PUF_NOP9"/>
    <property type="match status" value="1"/>
</dbReference>
<comment type="caution">
    <text evidence="3">The sequence shown here is derived from an EMBL/GenBank/DDBJ whole genome shotgun (WGS) entry which is preliminary data.</text>
</comment>
<evidence type="ECO:0000313" key="3">
    <source>
        <dbReference type="EMBL" id="NXH13303.1"/>
    </source>
</evidence>
<dbReference type="GO" id="GO:0000480">
    <property type="term" value="P:endonucleolytic cleavage in 5'-ETS of tricistronic rRNA transcript (SSU-rRNA, 5.8S rRNA, LSU-rRNA)"/>
    <property type="evidence" value="ECO:0007669"/>
    <property type="project" value="TreeGrafter"/>
</dbReference>